<protein>
    <submittedName>
        <fullName evidence="3">Catechol 2,3-dioxygenase-like lactoylglutathione lyase family enzyme</fullName>
    </submittedName>
</protein>
<accession>A0ABU0MC26</accession>
<evidence type="ECO:0000313" key="4">
    <source>
        <dbReference type="Proteomes" id="UP001223743"/>
    </source>
</evidence>
<reference evidence="3 4" key="1">
    <citation type="submission" date="2023-07" db="EMBL/GenBank/DDBJ databases">
        <title>Genomic Encyclopedia of Type Strains, Phase IV (KMG-IV): sequencing the most valuable type-strain genomes for metagenomic binning, comparative biology and taxonomic classification.</title>
        <authorList>
            <person name="Goeker M."/>
        </authorList>
    </citation>
    <scope>NUCLEOTIDE SEQUENCE [LARGE SCALE GENOMIC DNA]</scope>
    <source>
        <strain evidence="3 4">B1-1</strain>
    </source>
</reference>
<organism evidence="3 4">
    <name type="scientific">Kaistia geumhonensis</name>
    <dbReference type="NCBI Taxonomy" id="410839"/>
    <lineage>
        <taxon>Bacteria</taxon>
        <taxon>Pseudomonadati</taxon>
        <taxon>Pseudomonadota</taxon>
        <taxon>Alphaproteobacteria</taxon>
        <taxon>Hyphomicrobiales</taxon>
        <taxon>Kaistiaceae</taxon>
        <taxon>Kaistia</taxon>
    </lineage>
</organism>
<dbReference type="PROSITE" id="PS51819">
    <property type="entry name" value="VOC"/>
    <property type="match status" value="1"/>
</dbReference>
<name>A0ABU0MC26_9HYPH</name>
<feature type="domain" description="VOC" evidence="2">
    <location>
        <begin position="5"/>
        <end position="133"/>
    </location>
</feature>
<keyword evidence="4" id="KW-1185">Reference proteome</keyword>
<dbReference type="InterPro" id="IPR004360">
    <property type="entry name" value="Glyas_Fos-R_dOase_dom"/>
</dbReference>
<gene>
    <name evidence="3" type="ORF">QO015_003968</name>
</gene>
<dbReference type="InterPro" id="IPR037523">
    <property type="entry name" value="VOC_core"/>
</dbReference>
<evidence type="ECO:0000313" key="3">
    <source>
        <dbReference type="EMBL" id="MDQ0518355.1"/>
    </source>
</evidence>
<evidence type="ECO:0000259" key="2">
    <source>
        <dbReference type="PROSITE" id="PS51819"/>
    </source>
</evidence>
<comment type="caution">
    <text evidence="3">The sequence shown here is derived from an EMBL/GenBank/DDBJ whole genome shotgun (WGS) entry which is preliminary data.</text>
</comment>
<sequence>MAGLSIHHVALVVTDLERSIEFYQRVFGLDRLQRPPFSTAGVWLACGELQLHLIKYDEGCFRRRPFPDVNDWHFAFRTDDFDGMLNHLVSLGFREDVQEGDPRLVVVRRTGVAGFPQLYFIDPDNNIIEVNGAPAHQPPLWQPPTN</sequence>
<dbReference type="Pfam" id="PF00903">
    <property type="entry name" value="Glyoxalase"/>
    <property type="match status" value="1"/>
</dbReference>
<dbReference type="Proteomes" id="UP001223743">
    <property type="component" value="Unassembled WGS sequence"/>
</dbReference>
<evidence type="ECO:0000256" key="1">
    <source>
        <dbReference type="ARBA" id="ARBA00022723"/>
    </source>
</evidence>
<dbReference type="InterPro" id="IPR029068">
    <property type="entry name" value="Glyas_Bleomycin-R_OHBP_Dase"/>
</dbReference>
<dbReference type="Gene3D" id="3.10.180.10">
    <property type="entry name" value="2,3-Dihydroxybiphenyl 1,2-Dioxygenase, domain 1"/>
    <property type="match status" value="1"/>
</dbReference>
<dbReference type="RefSeq" id="WP_266283848.1">
    <property type="nucleotide sequence ID" value="NZ_JAPKNF010000003.1"/>
</dbReference>
<dbReference type="PANTHER" id="PTHR46142:SF3">
    <property type="entry name" value="F18B13.24 PROTEIN"/>
    <property type="match status" value="1"/>
</dbReference>
<dbReference type="EMBL" id="JAUSWJ010000001">
    <property type="protein sequence ID" value="MDQ0518355.1"/>
    <property type="molecule type" value="Genomic_DNA"/>
</dbReference>
<dbReference type="InterPro" id="IPR018146">
    <property type="entry name" value="Glyoxalase_1_CS"/>
</dbReference>
<dbReference type="PANTHER" id="PTHR46142">
    <property type="match status" value="1"/>
</dbReference>
<dbReference type="SUPFAM" id="SSF54593">
    <property type="entry name" value="Glyoxalase/Bleomycin resistance protein/Dihydroxybiphenyl dioxygenase"/>
    <property type="match status" value="1"/>
</dbReference>
<keyword evidence="1" id="KW-0479">Metal-binding</keyword>
<proteinExistence type="predicted"/>
<dbReference type="PROSITE" id="PS00934">
    <property type="entry name" value="GLYOXALASE_I_1"/>
    <property type="match status" value="1"/>
</dbReference>